<keyword evidence="5" id="KW-1185">Reference proteome</keyword>
<dbReference type="Gene3D" id="3.90.79.10">
    <property type="entry name" value="Nucleoside Triphosphate Pyrophosphohydrolase"/>
    <property type="match status" value="1"/>
</dbReference>
<name>A0ABS9HMA1_9CORY</name>
<evidence type="ECO:0000259" key="3">
    <source>
        <dbReference type="PROSITE" id="PS51462"/>
    </source>
</evidence>
<dbReference type="CDD" id="cd18879">
    <property type="entry name" value="NUDIX_Hydrolase"/>
    <property type="match status" value="1"/>
</dbReference>
<evidence type="ECO:0000313" key="5">
    <source>
        <dbReference type="Proteomes" id="UP001200604"/>
    </source>
</evidence>
<evidence type="ECO:0000256" key="2">
    <source>
        <dbReference type="ARBA" id="ARBA00022801"/>
    </source>
</evidence>
<feature type="domain" description="Nudix hydrolase" evidence="3">
    <location>
        <begin position="19"/>
        <end position="162"/>
    </location>
</feature>
<dbReference type="RefSeq" id="WP_046203397.1">
    <property type="nucleotide sequence ID" value="NZ_JAFFSY010000002.1"/>
</dbReference>
<protein>
    <submittedName>
        <fullName evidence="4">NUDIX domain-containing protein</fullName>
    </submittedName>
</protein>
<dbReference type="SUPFAM" id="SSF55811">
    <property type="entry name" value="Nudix"/>
    <property type="match status" value="1"/>
</dbReference>
<dbReference type="PANTHER" id="PTHR43046:SF16">
    <property type="entry name" value="ADP-RIBOSE PYROPHOSPHATASE YJHB-RELATED"/>
    <property type="match status" value="1"/>
</dbReference>
<comment type="caution">
    <text evidence="4">The sequence shown here is derived from an EMBL/GenBank/DDBJ whole genome shotgun (WGS) entry which is preliminary data.</text>
</comment>
<dbReference type="EMBL" id="JAKJKU010000003">
    <property type="protein sequence ID" value="MCF6774117.1"/>
    <property type="molecule type" value="Genomic_DNA"/>
</dbReference>
<dbReference type="Pfam" id="PF00293">
    <property type="entry name" value="NUDIX"/>
    <property type="match status" value="1"/>
</dbReference>
<dbReference type="Proteomes" id="UP001200604">
    <property type="component" value="Unassembled WGS sequence"/>
</dbReference>
<comment type="cofactor">
    <cofactor evidence="1">
        <name>Mg(2+)</name>
        <dbReference type="ChEBI" id="CHEBI:18420"/>
    </cofactor>
</comment>
<dbReference type="PROSITE" id="PS51462">
    <property type="entry name" value="NUDIX"/>
    <property type="match status" value="1"/>
</dbReference>
<evidence type="ECO:0000313" key="4">
    <source>
        <dbReference type="EMBL" id="MCF6774117.1"/>
    </source>
</evidence>
<sequence>MATPPFIIHLRSKIGHDPLWLPGVTVVILRDGSAPGADGSAPGGREVLLVRRVDNGQWTPVTGIVDPGEHPHVAAVREAQEETRALIEIESLLNVQAVGPVTYPNGDVTSYVDTAFRASLRDDSPEVGIGDDESQAVAWCDVNELPDMKPRFRAIIARACDDADHGGAASWGPLPGAE</sequence>
<dbReference type="InterPro" id="IPR015797">
    <property type="entry name" value="NUDIX_hydrolase-like_dom_sf"/>
</dbReference>
<dbReference type="PANTHER" id="PTHR43046">
    <property type="entry name" value="GDP-MANNOSE MANNOSYL HYDROLASE"/>
    <property type="match status" value="1"/>
</dbReference>
<keyword evidence="2" id="KW-0378">Hydrolase</keyword>
<dbReference type="InterPro" id="IPR000086">
    <property type="entry name" value="NUDIX_hydrolase_dom"/>
</dbReference>
<proteinExistence type="predicted"/>
<reference evidence="4 5" key="1">
    <citation type="submission" date="2022-01" db="EMBL/GenBank/DDBJ databases">
        <title>Identification and Characterization of Corynebacterium sp.</title>
        <authorList>
            <person name="Luo Q."/>
            <person name="Qu P."/>
            <person name="Chen Q."/>
        </authorList>
    </citation>
    <scope>NUCLEOTIDE SEQUENCE [LARGE SCALE GENOMIC DNA]</scope>
    <source>
        <strain evidence="4 5">MC-12</strain>
    </source>
</reference>
<evidence type="ECO:0000256" key="1">
    <source>
        <dbReference type="ARBA" id="ARBA00001946"/>
    </source>
</evidence>
<accession>A0ABS9HMA1</accession>
<gene>
    <name evidence="4" type="ORF">L3H44_06795</name>
</gene>
<organism evidence="4 5">
    <name type="scientific">Corynebacterium parakroppenstedtii</name>
    <dbReference type="NCBI Taxonomy" id="2828363"/>
    <lineage>
        <taxon>Bacteria</taxon>
        <taxon>Bacillati</taxon>
        <taxon>Actinomycetota</taxon>
        <taxon>Actinomycetes</taxon>
        <taxon>Mycobacteriales</taxon>
        <taxon>Corynebacteriaceae</taxon>
        <taxon>Corynebacterium</taxon>
    </lineage>
</organism>